<dbReference type="PROSITE" id="PS50893">
    <property type="entry name" value="ABC_TRANSPORTER_2"/>
    <property type="match status" value="1"/>
</dbReference>
<dbReference type="InterPro" id="IPR017871">
    <property type="entry name" value="ABC_transporter-like_CS"/>
</dbReference>
<dbReference type="SUPFAM" id="SSF52540">
    <property type="entry name" value="P-loop containing nucleoside triphosphate hydrolases"/>
    <property type="match status" value="1"/>
</dbReference>
<dbReference type="GO" id="GO:0005524">
    <property type="term" value="F:ATP binding"/>
    <property type="evidence" value="ECO:0007669"/>
    <property type="project" value="UniProtKB-KW"/>
</dbReference>
<feature type="domain" description="ABC transporter" evidence="5">
    <location>
        <begin position="17"/>
        <end position="262"/>
    </location>
</feature>
<keyword evidence="4" id="KW-0067">ATP-binding</keyword>
<dbReference type="GO" id="GO:0015833">
    <property type="term" value="P:peptide transport"/>
    <property type="evidence" value="ECO:0007669"/>
    <property type="project" value="InterPro"/>
</dbReference>
<evidence type="ECO:0000313" key="6">
    <source>
        <dbReference type="EMBL" id="CAB4620298.1"/>
    </source>
</evidence>
<proteinExistence type="inferred from homology"/>
<dbReference type="PANTHER" id="PTHR43776:SF7">
    <property type="entry name" value="D,D-DIPEPTIDE TRANSPORT ATP-BINDING PROTEIN DDPF-RELATED"/>
    <property type="match status" value="1"/>
</dbReference>
<reference evidence="6" key="1">
    <citation type="submission" date="2020-05" db="EMBL/GenBank/DDBJ databases">
        <authorList>
            <person name="Chiriac C."/>
            <person name="Salcher M."/>
            <person name="Ghai R."/>
            <person name="Kavagutti S V."/>
        </authorList>
    </citation>
    <scope>NUCLEOTIDE SEQUENCE</scope>
</reference>
<dbReference type="NCBIfam" id="TIGR01727">
    <property type="entry name" value="oligo_HPY"/>
    <property type="match status" value="1"/>
</dbReference>
<dbReference type="Pfam" id="PF00005">
    <property type="entry name" value="ABC_tran"/>
    <property type="match status" value="1"/>
</dbReference>
<dbReference type="CDD" id="cd03257">
    <property type="entry name" value="ABC_NikE_OppD_transporters"/>
    <property type="match status" value="1"/>
</dbReference>
<evidence type="ECO:0000256" key="2">
    <source>
        <dbReference type="ARBA" id="ARBA00022448"/>
    </source>
</evidence>
<sequence>MAGSGKAHMRPEGDVVLEVNDLVVEFKLGKNQIVKAVSGISFDLIRGETLAVVGESGCGKSTLGKAILQLPKPTSGSVNFLSKELTTMGKNDLRDMRPAMQMIFQDPVSSLDPRLPVSEVIAEPLRVWKRGNEVEINAKIDELLLAANLDPSVVRDRRSYEFSGGQCQRISIARSLALDPTMIICDEPVSALDVSVQAQILNLLQDMKDRYGLTLIFISHDLAVVKAVSTRVMVMYLGKVCEVAPPEELYQNTKHHYTKALVGSVPIPDPDRPISGNLIQGEPPSPLNPPSGCRFRTRCPQASDLCAQEEPQLREVSVGHFVACHHPIGE</sequence>
<organism evidence="6">
    <name type="scientific">freshwater metagenome</name>
    <dbReference type="NCBI Taxonomy" id="449393"/>
    <lineage>
        <taxon>unclassified sequences</taxon>
        <taxon>metagenomes</taxon>
        <taxon>ecological metagenomes</taxon>
    </lineage>
</organism>
<dbReference type="PROSITE" id="PS00211">
    <property type="entry name" value="ABC_TRANSPORTER_1"/>
    <property type="match status" value="1"/>
</dbReference>
<dbReference type="InterPro" id="IPR013563">
    <property type="entry name" value="Oligopep_ABC_C"/>
</dbReference>
<dbReference type="InterPro" id="IPR050319">
    <property type="entry name" value="ABC_transp_ATP-bind"/>
</dbReference>
<accession>A0A6J6IFD0</accession>
<comment type="similarity">
    <text evidence="1">Belongs to the ABC transporter superfamily.</text>
</comment>
<protein>
    <submittedName>
        <fullName evidence="6">Unannotated protein</fullName>
    </submittedName>
</protein>
<dbReference type="EMBL" id="CAEZUX010000131">
    <property type="protein sequence ID" value="CAB4620298.1"/>
    <property type="molecule type" value="Genomic_DNA"/>
</dbReference>
<dbReference type="InterPro" id="IPR003439">
    <property type="entry name" value="ABC_transporter-like_ATP-bd"/>
</dbReference>
<dbReference type="FunFam" id="3.40.50.300:FF:000016">
    <property type="entry name" value="Oligopeptide ABC transporter ATP-binding component"/>
    <property type="match status" value="1"/>
</dbReference>
<dbReference type="GO" id="GO:0055085">
    <property type="term" value="P:transmembrane transport"/>
    <property type="evidence" value="ECO:0007669"/>
    <property type="project" value="UniProtKB-ARBA"/>
</dbReference>
<name>A0A6J6IFD0_9ZZZZ</name>
<evidence type="ECO:0000256" key="3">
    <source>
        <dbReference type="ARBA" id="ARBA00022741"/>
    </source>
</evidence>
<keyword evidence="3" id="KW-0547">Nucleotide-binding</keyword>
<dbReference type="Gene3D" id="3.40.50.300">
    <property type="entry name" value="P-loop containing nucleotide triphosphate hydrolases"/>
    <property type="match status" value="1"/>
</dbReference>
<evidence type="ECO:0000256" key="1">
    <source>
        <dbReference type="ARBA" id="ARBA00005417"/>
    </source>
</evidence>
<dbReference type="InterPro" id="IPR003593">
    <property type="entry name" value="AAA+_ATPase"/>
</dbReference>
<evidence type="ECO:0000259" key="5">
    <source>
        <dbReference type="PROSITE" id="PS50893"/>
    </source>
</evidence>
<keyword evidence="2" id="KW-0813">Transport</keyword>
<dbReference type="GO" id="GO:0016887">
    <property type="term" value="F:ATP hydrolysis activity"/>
    <property type="evidence" value="ECO:0007669"/>
    <property type="project" value="InterPro"/>
</dbReference>
<dbReference type="SMART" id="SM00382">
    <property type="entry name" value="AAA"/>
    <property type="match status" value="1"/>
</dbReference>
<dbReference type="AlphaFoldDB" id="A0A6J6IFD0"/>
<evidence type="ECO:0000256" key="4">
    <source>
        <dbReference type="ARBA" id="ARBA00022840"/>
    </source>
</evidence>
<gene>
    <name evidence="6" type="ORF">UFOPK1874_01000</name>
</gene>
<dbReference type="PANTHER" id="PTHR43776">
    <property type="entry name" value="TRANSPORT ATP-BINDING PROTEIN"/>
    <property type="match status" value="1"/>
</dbReference>
<dbReference type="Pfam" id="PF08352">
    <property type="entry name" value="oligo_HPY"/>
    <property type="match status" value="1"/>
</dbReference>
<dbReference type="InterPro" id="IPR027417">
    <property type="entry name" value="P-loop_NTPase"/>
</dbReference>